<gene>
    <name evidence="1" type="ORF">ABIF29_000015</name>
</gene>
<organism evidence="1 2">
    <name type="scientific">Bradyrhizobium elkanii</name>
    <dbReference type="NCBI Taxonomy" id="29448"/>
    <lineage>
        <taxon>Bacteria</taxon>
        <taxon>Pseudomonadati</taxon>
        <taxon>Pseudomonadota</taxon>
        <taxon>Alphaproteobacteria</taxon>
        <taxon>Hyphomicrobiales</taxon>
        <taxon>Nitrobacteraceae</taxon>
        <taxon>Bradyrhizobium</taxon>
    </lineage>
</organism>
<evidence type="ECO:0000313" key="2">
    <source>
        <dbReference type="Proteomes" id="UP001565471"/>
    </source>
</evidence>
<evidence type="ECO:0000313" key="1">
    <source>
        <dbReference type="EMBL" id="MEY9313216.1"/>
    </source>
</evidence>
<dbReference type="EMBL" id="JBGBZA010000001">
    <property type="protein sequence ID" value="MEY9313216.1"/>
    <property type="molecule type" value="Genomic_DNA"/>
</dbReference>
<reference evidence="1 2" key="1">
    <citation type="submission" date="2024-07" db="EMBL/GenBank/DDBJ databases">
        <title>Genomic Encyclopedia of Type Strains, Phase V (KMG-V): Genome sequencing to study the core and pangenomes of soil and plant-associated prokaryotes.</title>
        <authorList>
            <person name="Whitman W."/>
        </authorList>
    </citation>
    <scope>NUCLEOTIDE SEQUENCE [LARGE SCALE GENOMIC DNA]</scope>
    <source>
        <strain evidence="1 2">USDA 415</strain>
    </source>
</reference>
<name>A0ABV4EQ06_BRAEL</name>
<protein>
    <submittedName>
        <fullName evidence="1">Uncharacterized protein</fullName>
    </submittedName>
</protein>
<dbReference type="RefSeq" id="WP_016848488.1">
    <property type="nucleotide sequence ID" value="NZ_CP126027.1"/>
</dbReference>
<keyword evidence="2" id="KW-1185">Reference proteome</keyword>
<dbReference type="Proteomes" id="UP001565471">
    <property type="component" value="Unassembled WGS sequence"/>
</dbReference>
<sequence>MGMLPEAQQDWIVTVAIKKDGDDDEEYRQVTYAAAVADSIQAVQLTIEDSGANAPMLNFPLDLKCCKDSA</sequence>
<comment type="caution">
    <text evidence="1">The sequence shown here is derived from an EMBL/GenBank/DDBJ whole genome shotgun (WGS) entry which is preliminary data.</text>
</comment>
<proteinExistence type="predicted"/>
<accession>A0ABV4EQ06</accession>